<dbReference type="SUPFAM" id="SSF51445">
    <property type="entry name" value="(Trans)glycosidases"/>
    <property type="match status" value="2"/>
</dbReference>
<dbReference type="HAMAP" id="MF_02124">
    <property type="entry name" value="GlgE"/>
    <property type="match status" value="1"/>
</dbReference>
<name>A0ABQ2JRX4_9SPHN</name>
<dbReference type="RefSeq" id="WP_188820121.1">
    <property type="nucleotide sequence ID" value="NZ_BMLK01000011.1"/>
</dbReference>
<proteinExistence type="inferred from homology"/>
<evidence type="ECO:0000256" key="5">
    <source>
        <dbReference type="ARBA" id="ARBA00048735"/>
    </source>
</evidence>
<dbReference type="Gene3D" id="3.20.20.80">
    <property type="entry name" value="Glycosidases"/>
    <property type="match status" value="2"/>
</dbReference>
<dbReference type="Pfam" id="PF21702">
    <property type="entry name" value="GLGE_C"/>
    <property type="match status" value="1"/>
</dbReference>
<dbReference type="Gene3D" id="2.60.40.10">
    <property type="entry name" value="Immunoglobulins"/>
    <property type="match status" value="1"/>
</dbReference>
<comment type="catalytic activity">
    <reaction evidence="5 6">
        <text>alpha-maltose 1-phosphate + [(1-&gt;4)-alpha-D-glucosyl](n) = [(1-&gt;4)-alpha-D-glucosyl](n+2) + phosphate</text>
        <dbReference type="Rhea" id="RHEA:42692"/>
        <dbReference type="Rhea" id="RHEA-COMP:9584"/>
        <dbReference type="Rhea" id="RHEA-COMP:10183"/>
        <dbReference type="ChEBI" id="CHEBI:15444"/>
        <dbReference type="ChEBI" id="CHEBI:43474"/>
        <dbReference type="ChEBI" id="CHEBI:63576"/>
        <dbReference type="EC" id="2.4.99.16"/>
    </reaction>
</comment>
<feature type="binding site" evidence="6">
    <location>
        <position position="757"/>
    </location>
    <ligand>
        <name>alpha-maltose 1-phosphate</name>
        <dbReference type="ChEBI" id="CHEBI:63576"/>
    </ligand>
</feature>
<feature type="active site" description="Proton donor" evidence="6">
    <location>
        <position position="785"/>
    </location>
</feature>
<sequence length="1027" mass="114419">MPPALDEPTTHCLVAIDHDAAQLGETLAQILPEAARCGFEGLVWQQERSLFDSAGPVPDFVLEQCRRSGLSPIVELDLTLFPLDHPLVERHPALFAIRRWGAGDAPIDPRKQRSAVGLARARLQQPDAAILLDPFVDAAMELVDAGVGGFRLCGIDRIRPDFLFRFLTALRKRASGLLIFADASNMPRSDILARAELGFDFIVSSFGWWDLRASWLVEEVEALRRAVPIVAEVRPPQVRSDNPAEIGRSMMAAASTGAGFIAPLGAVHLCSEAATRAVDIASTARHYPGEMRRLSGSSSPVTALLRAEAGDVRKADTAMLTLINTSPEPSPAPEPQALLPGMGADFAFDESLFRPLHGCEVRIAEARTRAPIVLAPDEDAQSAAVQPRLVIEAVSPVVSGGDFPVKRVVGESVDVSAKIFGDGHEQLAAEIQWRGCDEDEWAAARMVQFPNDLWKGDFPLRRMGRHEFRIEAWLDRFGAFRRDFRKKLDAGVAQKVDYAEGRVLVEKASARTSGDLAKALALWAGKLKGDDKAEALLSDDLAALMDQADDRPHQLHSDIQLVDAERLQARYSSWYELFPRSQTNDPRRHGTFLDVIERLPAIREMGFDTLYFPPIHPIGRTNRKGPNNTLTPGEGDPGSPYAIGSADGGHDALHPELGSLADFERLIEAAHEHGLEIALDFAIQCSPDHPWLKDHPDWFDWRPDGTIKYAENPPKKYQDIVNVDFYQTGAIPDLWLALRDVVLFWVERGVKTFRVDNPHTKPLPFWEWMIANVRARHPDAIFLAEAFTRPGMMYRLAKIGFSQSYTYFTWRDHKGELIDYITELTQTGPKEFYRPHFFVNTPDINPHFLQTSGRPGFRIRAVLAATLSGLFGVYSGFELCEAAPVPGKEEYLDSEKYEIRPRDFAAPGNIVGDITLLNRLRRSHPALQTHLNTRFLHISDDAVLYYAKPSPDGSDMLLVMVSLDPHNSRSGHFEVPLWDFGIDDNGSIGVEDLTMGGRFRWYGKWQHITLDPDQPYRIWRVAPGADA</sequence>
<dbReference type="EMBL" id="BMLK01000011">
    <property type="protein sequence ID" value="GGN52494.1"/>
    <property type="molecule type" value="Genomic_DNA"/>
</dbReference>
<keyword evidence="4 6" id="KW-0119">Carbohydrate metabolism</keyword>
<accession>A0ABQ2JRX4</accession>
<feature type="site" description="Transition state stabilizer" evidence="6">
    <location>
        <position position="843"/>
    </location>
</feature>
<feature type="domain" description="Glycosyl hydrolase family 13 catalytic" evidence="8">
    <location>
        <begin position="576"/>
        <end position="906"/>
    </location>
</feature>
<dbReference type="InterPro" id="IPR017853">
    <property type="entry name" value="GH"/>
</dbReference>
<evidence type="ECO:0000256" key="6">
    <source>
        <dbReference type="HAMAP-Rule" id="MF_02124"/>
    </source>
</evidence>
<dbReference type="InterPro" id="IPR021828">
    <property type="entry name" value="GlgE_dom_N/S"/>
</dbReference>
<gene>
    <name evidence="6" type="primary">glgE</name>
    <name evidence="9" type="ORF">GCM10011349_26080</name>
</gene>
<dbReference type="InterPro" id="IPR026585">
    <property type="entry name" value="GlgE"/>
</dbReference>
<dbReference type="Pfam" id="PF11896">
    <property type="entry name" value="GlgE_dom_N_S"/>
    <property type="match status" value="1"/>
</dbReference>
<evidence type="ECO:0000256" key="2">
    <source>
        <dbReference type="ARBA" id="ARBA00022676"/>
    </source>
</evidence>
<comment type="similarity">
    <text evidence="6">Belongs to the glycosyl hydrolase 13 family. GlgE subfamily.</text>
</comment>
<feature type="binding site" evidence="6">
    <location>
        <position position="624"/>
    </location>
    <ligand>
        <name>alpha-maltose 1-phosphate</name>
        <dbReference type="ChEBI" id="CHEBI:63576"/>
    </ligand>
</feature>
<dbReference type="Gene3D" id="2.60.40.1180">
    <property type="entry name" value="Golgi alpha-mannosidase II"/>
    <property type="match status" value="1"/>
</dbReference>
<protein>
    <recommendedName>
        <fullName evidence="6">Alpha-1,4-glucan:maltose-1-phosphate maltosyltransferase</fullName>
        <shortName evidence="6">GMPMT</shortName>
        <ecNumber evidence="6">2.4.99.16</ecNumber>
    </recommendedName>
    <alternativeName>
        <fullName evidence="6">(1-&gt;4)-alpha-D-glucan:maltose-1-phosphate alpha-D-maltosyltransferase</fullName>
    </alternativeName>
</protein>
<dbReference type="InterPro" id="IPR049171">
    <property type="entry name" value="GLGE_C"/>
</dbReference>
<keyword evidence="10" id="KW-1185">Reference proteome</keyword>
<dbReference type="EC" id="2.4.99.16" evidence="6"/>
<evidence type="ECO:0000256" key="4">
    <source>
        <dbReference type="ARBA" id="ARBA00023277"/>
    </source>
</evidence>
<dbReference type="InterPro" id="IPR013783">
    <property type="entry name" value="Ig-like_fold"/>
</dbReference>
<evidence type="ECO:0000256" key="7">
    <source>
        <dbReference type="SAM" id="MobiDB-lite"/>
    </source>
</evidence>
<dbReference type="CDD" id="cd11344">
    <property type="entry name" value="AmyAc_GlgE_like"/>
    <property type="match status" value="1"/>
</dbReference>
<evidence type="ECO:0000256" key="3">
    <source>
        <dbReference type="ARBA" id="ARBA00022679"/>
    </source>
</evidence>
<dbReference type="InterPro" id="IPR013780">
    <property type="entry name" value="Glyco_hydro_b"/>
</dbReference>
<feature type="binding site" evidence="6">
    <location>
        <begin position="896"/>
        <end position="897"/>
    </location>
    <ligand>
        <name>alpha-maltose 1-phosphate</name>
        <dbReference type="ChEBI" id="CHEBI:63576"/>
    </ligand>
</feature>
<feature type="binding site" evidence="6">
    <location>
        <position position="719"/>
    </location>
    <ligand>
        <name>alpha-maltose 1-phosphate</name>
        <dbReference type="ChEBI" id="CHEBI:63576"/>
    </ligand>
</feature>
<reference evidence="10" key="1">
    <citation type="journal article" date="2019" name="Int. J. Syst. Evol. Microbiol.">
        <title>The Global Catalogue of Microorganisms (GCM) 10K type strain sequencing project: providing services to taxonomists for standard genome sequencing and annotation.</title>
        <authorList>
            <consortium name="The Broad Institute Genomics Platform"/>
            <consortium name="The Broad Institute Genome Sequencing Center for Infectious Disease"/>
            <person name="Wu L."/>
            <person name="Ma J."/>
        </authorList>
    </citation>
    <scope>NUCLEOTIDE SEQUENCE [LARGE SCALE GENOMIC DNA]</scope>
    <source>
        <strain evidence="10">CGMCC 1.6784</strain>
    </source>
</reference>
<feature type="binding site" evidence="6">
    <location>
        <position position="684"/>
    </location>
    <ligand>
        <name>alpha-maltose 1-phosphate</name>
        <dbReference type="ChEBI" id="CHEBI:63576"/>
    </ligand>
</feature>
<dbReference type="PANTHER" id="PTHR47786">
    <property type="entry name" value="ALPHA-1,4-GLUCAN:MALTOSE-1-PHOSPHATE MALTOSYLTRANSFERASE"/>
    <property type="match status" value="1"/>
</dbReference>
<dbReference type="Gene3D" id="1.20.58.80">
    <property type="entry name" value="Phosphotransferase system, lactose/cellobiose-type IIA subunit"/>
    <property type="match status" value="1"/>
</dbReference>
<organism evidence="9 10">
    <name type="scientific">Novosphingobium indicum</name>
    <dbReference type="NCBI Taxonomy" id="462949"/>
    <lineage>
        <taxon>Bacteria</taxon>
        <taxon>Pseudomonadati</taxon>
        <taxon>Pseudomonadota</taxon>
        <taxon>Alphaproteobacteria</taxon>
        <taxon>Sphingomonadales</taxon>
        <taxon>Sphingomonadaceae</taxon>
        <taxon>Novosphingobium</taxon>
    </lineage>
</organism>
<evidence type="ECO:0000313" key="9">
    <source>
        <dbReference type="EMBL" id="GGN52494.1"/>
    </source>
</evidence>
<feature type="region of interest" description="Disordered" evidence="7">
    <location>
        <begin position="618"/>
        <end position="648"/>
    </location>
</feature>
<keyword evidence="3 6" id="KW-0808">Transferase</keyword>
<comment type="subunit">
    <text evidence="1 6">Homodimer.</text>
</comment>
<dbReference type="PANTHER" id="PTHR47786:SF2">
    <property type="entry name" value="GLYCOSYL HYDROLASE FAMILY 13 CATALYTIC DOMAIN-CONTAINING PROTEIN"/>
    <property type="match status" value="1"/>
</dbReference>
<evidence type="ECO:0000259" key="8">
    <source>
        <dbReference type="SMART" id="SM00642"/>
    </source>
</evidence>
<dbReference type="Proteomes" id="UP000605099">
    <property type="component" value="Unassembled WGS sequence"/>
</dbReference>
<evidence type="ECO:0000313" key="10">
    <source>
        <dbReference type="Proteomes" id="UP000605099"/>
    </source>
</evidence>
<keyword evidence="2 6" id="KW-0328">Glycosyltransferase</keyword>
<dbReference type="InterPro" id="IPR006047">
    <property type="entry name" value="GH13_cat_dom"/>
</dbReference>
<dbReference type="SMART" id="SM00642">
    <property type="entry name" value="Aamy"/>
    <property type="match status" value="1"/>
</dbReference>
<comment type="function">
    <text evidence="6">Maltosyltransferase that uses maltose 1-phosphate (M1P) as the sugar donor to elongate linear or branched alpha-(1-&gt;4)-glucans. Is involved in a branched alpha-glucan biosynthetic pathway from trehalose, together with TreS, Mak and GlgB.</text>
</comment>
<comment type="caution">
    <text evidence="9">The sequence shown here is derived from an EMBL/GenBank/DDBJ whole genome shotgun (WGS) entry which is preliminary data.</text>
</comment>
<evidence type="ECO:0000256" key="1">
    <source>
        <dbReference type="ARBA" id="ARBA00011738"/>
    </source>
</evidence>
<feature type="active site" description="Nucleophile" evidence="6">
    <location>
        <position position="756"/>
    </location>
</feature>
<dbReference type="Pfam" id="PF00128">
    <property type="entry name" value="Alpha-amylase"/>
    <property type="match status" value="1"/>
</dbReference>